<dbReference type="OrthoDB" id="10047021at2759"/>
<evidence type="ECO:0000256" key="11">
    <source>
        <dbReference type="ARBA" id="ARBA00047957"/>
    </source>
</evidence>
<dbReference type="GO" id="GO:0141101">
    <property type="term" value="F:tRNA(Ser) (uridine(44)-2'-O-)-methyltransferase activity"/>
    <property type="evidence" value="ECO:0007669"/>
    <property type="project" value="UniProtKB-EC"/>
</dbReference>
<dbReference type="EMBL" id="KZ819602">
    <property type="protein sequence ID" value="PWN37132.1"/>
    <property type="molecule type" value="Genomic_DNA"/>
</dbReference>
<name>A0A316VHR6_9BASI</name>
<dbReference type="SUPFAM" id="SSF53335">
    <property type="entry name" value="S-adenosyl-L-methionine-dependent methyltransferases"/>
    <property type="match status" value="1"/>
</dbReference>
<dbReference type="AlphaFoldDB" id="A0A316VHR6"/>
<comment type="subcellular location">
    <subcellularLocation>
        <location evidence="2 12">Cytoplasm</location>
    </subcellularLocation>
</comment>
<protein>
    <recommendedName>
        <fullName evidence="5 12">tRNA (uracil-O(2)-)-methyltransferase</fullName>
        <ecNumber evidence="4 12">2.1.1.211</ecNumber>
    </recommendedName>
</protein>
<evidence type="ECO:0000256" key="5">
    <source>
        <dbReference type="ARBA" id="ARBA00017788"/>
    </source>
</evidence>
<gene>
    <name evidence="13" type="ORF">FA14DRAFT_104953</name>
</gene>
<dbReference type="GO" id="GO:0030488">
    <property type="term" value="P:tRNA methylation"/>
    <property type="evidence" value="ECO:0007669"/>
    <property type="project" value="UniProtKB-UniRule"/>
</dbReference>
<dbReference type="FunCoup" id="A0A316VHR6">
    <property type="interactions" value="27"/>
</dbReference>
<dbReference type="PANTHER" id="PTHR21210">
    <property type="entry name" value="TRNA (URACIL-O(2)-)-METHYLTRANSFERASE-RELATED"/>
    <property type="match status" value="1"/>
</dbReference>
<keyword evidence="9 12" id="KW-0949">S-adenosyl-L-methionine</keyword>
<accession>A0A316VHR6</accession>
<dbReference type="Proteomes" id="UP000245771">
    <property type="component" value="Unassembled WGS sequence"/>
</dbReference>
<evidence type="ECO:0000313" key="13">
    <source>
        <dbReference type="EMBL" id="PWN37132.1"/>
    </source>
</evidence>
<dbReference type="Gene3D" id="3.40.50.150">
    <property type="entry name" value="Vaccinia Virus protein VP39"/>
    <property type="match status" value="1"/>
</dbReference>
<evidence type="ECO:0000256" key="7">
    <source>
        <dbReference type="ARBA" id="ARBA00022603"/>
    </source>
</evidence>
<comment type="function">
    <text evidence="12">Adenosyl-L-methionine (AdoMet)-dependent tRNA (uracil-O(2)-)-methyltransferase.</text>
</comment>
<proteinExistence type="inferred from homology"/>
<evidence type="ECO:0000256" key="6">
    <source>
        <dbReference type="ARBA" id="ARBA00022490"/>
    </source>
</evidence>
<evidence type="ECO:0000256" key="9">
    <source>
        <dbReference type="ARBA" id="ARBA00022691"/>
    </source>
</evidence>
<dbReference type="GO" id="GO:0005737">
    <property type="term" value="C:cytoplasm"/>
    <property type="evidence" value="ECO:0007669"/>
    <property type="project" value="UniProtKB-SubCell"/>
</dbReference>
<dbReference type="PANTHER" id="PTHR21210:SF0">
    <property type="entry name" value="TRNA (URACIL-O(2)-)-METHYLTRANSFERASE-RELATED"/>
    <property type="match status" value="1"/>
</dbReference>
<evidence type="ECO:0000256" key="8">
    <source>
        <dbReference type="ARBA" id="ARBA00022679"/>
    </source>
</evidence>
<evidence type="ECO:0000256" key="4">
    <source>
        <dbReference type="ARBA" id="ARBA00012795"/>
    </source>
</evidence>
<dbReference type="InterPro" id="IPR029063">
    <property type="entry name" value="SAM-dependent_MTases_sf"/>
</dbReference>
<keyword evidence="7 12" id="KW-0489">Methyltransferase</keyword>
<keyword evidence="8 12" id="KW-0808">Transferase</keyword>
<keyword evidence="6 12" id="KW-0963">Cytoplasm</keyword>
<dbReference type="RefSeq" id="XP_025357434.1">
    <property type="nucleotide sequence ID" value="XM_025495721.1"/>
</dbReference>
<dbReference type="EC" id="2.1.1.211" evidence="4 12"/>
<evidence type="ECO:0000256" key="12">
    <source>
        <dbReference type="RuleBase" id="RU368004"/>
    </source>
</evidence>
<dbReference type="InterPro" id="IPR011671">
    <property type="entry name" value="tRNA_uracil_MeTrfase"/>
</dbReference>
<keyword evidence="10 12" id="KW-0819">tRNA processing</keyword>
<comment type="similarity">
    <text evidence="3 12">Belongs to the TRM44 family.</text>
</comment>
<sequence length="444" mass="50573">WIPLAQSTANHSIHAWSKAIEQLIYHPEQSSSTILRADILSDEEGVDSSIGHLRCKRRLVRNILPRRPNLDKNLEQVCEVYMNRQGSEGIATLTPILPSDNADEVPYYHPKVRSLAFHFCKDNDESAITRFYIVPSRFYIVPFEEEQAFNAITSPQSRLSRTALLLLDLQSRLAFGVENGYKKRVEHDLIVDRKDYQELYMQLRDRHASFLMETWCESTDPGKHVFEDLGIVTFIILLWRTIFPQTNGRPPNFVDVGCGNGLLVYLLAKEGFTGFGVDVQARKSWDQYRNCCSEVDLRVESIDPPAMCSGTTSSNLFPEGSFLIGNHADELTSWLPLMAHCTPNCSGLVNIPCCRFDLDGTISSRSKYPIDEKEIEAIVGKQNLTKTMQEIQRGPFAEADTTSRNIAYLRYISHLHLQAGWQLEKEALRIPSTKNWAFVGRKRI</sequence>
<evidence type="ECO:0000256" key="10">
    <source>
        <dbReference type="ARBA" id="ARBA00022694"/>
    </source>
</evidence>
<dbReference type="STRING" id="1280837.A0A316VHR6"/>
<reference evidence="13 14" key="1">
    <citation type="journal article" date="2018" name="Mol. Biol. Evol.">
        <title>Broad Genomic Sampling Reveals a Smut Pathogenic Ancestry of the Fungal Clade Ustilaginomycotina.</title>
        <authorList>
            <person name="Kijpornyongpan T."/>
            <person name="Mondo S.J."/>
            <person name="Barry K."/>
            <person name="Sandor L."/>
            <person name="Lee J."/>
            <person name="Lipzen A."/>
            <person name="Pangilinan J."/>
            <person name="LaButti K."/>
            <person name="Hainaut M."/>
            <person name="Henrissat B."/>
            <person name="Grigoriev I.V."/>
            <person name="Spatafora J.W."/>
            <person name="Aime M.C."/>
        </authorList>
    </citation>
    <scope>NUCLEOTIDE SEQUENCE [LARGE SCALE GENOMIC DNA]</scope>
    <source>
        <strain evidence="13 14">MCA 3882</strain>
    </source>
</reference>
<evidence type="ECO:0000256" key="1">
    <source>
        <dbReference type="ARBA" id="ARBA00002778"/>
    </source>
</evidence>
<evidence type="ECO:0000313" key="14">
    <source>
        <dbReference type="Proteomes" id="UP000245771"/>
    </source>
</evidence>
<evidence type="ECO:0000256" key="2">
    <source>
        <dbReference type="ARBA" id="ARBA00004496"/>
    </source>
</evidence>
<dbReference type="InParanoid" id="A0A316VHR6"/>
<comment type="catalytic activity">
    <reaction evidence="11 12">
        <text>uridine(44) in tRNA(Ser) + S-adenosyl-L-methionine = 2'-O-methyluridine(44) in tRNA(Ser) + S-adenosyl-L-homocysteine + H(+)</text>
        <dbReference type="Rhea" id="RHEA:43100"/>
        <dbReference type="Rhea" id="RHEA-COMP:10339"/>
        <dbReference type="Rhea" id="RHEA-COMP:10340"/>
        <dbReference type="ChEBI" id="CHEBI:15378"/>
        <dbReference type="ChEBI" id="CHEBI:57856"/>
        <dbReference type="ChEBI" id="CHEBI:59789"/>
        <dbReference type="ChEBI" id="CHEBI:65315"/>
        <dbReference type="ChEBI" id="CHEBI:74478"/>
        <dbReference type="EC" id="2.1.1.211"/>
    </reaction>
</comment>
<keyword evidence="14" id="KW-1185">Reference proteome</keyword>
<comment type="function">
    <text evidence="1">Probable adenosyl-L-methionine (AdoMet)-dependent tRNA (uracil-O(2)-)-methyltransferase.</text>
</comment>
<evidence type="ECO:0000256" key="3">
    <source>
        <dbReference type="ARBA" id="ARBA00009056"/>
    </source>
</evidence>
<feature type="non-terminal residue" evidence="13">
    <location>
        <position position="444"/>
    </location>
</feature>
<dbReference type="Pfam" id="PF07757">
    <property type="entry name" value="AdoMet_MTase"/>
    <property type="match status" value="1"/>
</dbReference>
<dbReference type="GeneID" id="37017502"/>
<feature type="non-terminal residue" evidence="13">
    <location>
        <position position="1"/>
    </location>
</feature>
<organism evidence="13 14">
    <name type="scientific">Meira miltonrushii</name>
    <dbReference type="NCBI Taxonomy" id="1280837"/>
    <lineage>
        <taxon>Eukaryota</taxon>
        <taxon>Fungi</taxon>
        <taxon>Dikarya</taxon>
        <taxon>Basidiomycota</taxon>
        <taxon>Ustilaginomycotina</taxon>
        <taxon>Exobasidiomycetes</taxon>
        <taxon>Exobasidiales</taxon>
        <taxon>Brachybasidiaceae</taxon>
        <taxon>Meira</taxon>
    </lineage>
</organism>